<protein>
    <submittedName>
        <fullName evidence="1">Uncharacterized protein</fullName>
    </submittedName>
</protein>
<reference evidence="2" key="1">
    <citation type="submission" date="2016-10" db="EMBL/GenBank/DDBJ databases">
        <authorList>
            <person name="Varghese N."/>
            <person name="Submissions S."/>
        </authorList>
    </citation>
    <scope>NUCLEOTIDE SEQUENCE [LARGE SCALE GENOMIC DNA]</scope>
    <source>
        <strain evidence="2">IBRC-M 10655</strain>
    </source>
</reference>
<dbReference type="AlphaFoldDB" id="A0A1H0G3G2"/>
<keyword evidence="2" id="KW-1185">Reference proteome</keyword>
<accession>A0A1H0G3G2</accession>
<dbReference type="EMBL" id="FNJB01000001">
    <property type="protein sequence ID" value="SDO01458.1"/>
    <property type="molecule type" value="Genomic_DNA"/>
</dbReference>
<organism evidence="1 2">
    <name type="scientific">Actinokineospora alba</name>
    <dbReference type="NCBI Taxonomy" id="504798"/>
    <lineage>
        <taxon>Bacteria</taxon>
        <taxon>Bacillati</taxon>
        <taxon>Actinomycetota</taxon>
        <taxon>Actinomycetes</taxon>
        <taxon>Pseudonocardiales</taxon>
        <taxon>Pseudonocardiaceae</taxon>
        <taxon>Actinokineospora</taxon>
    </lineage>
</organism>
<sequence>MTSTELQQASEVEAAIRDTLAAHHSMYPATAGTAGP</sequence>
<gene>
    <name evidence="1" type="ORF">SAMN05192558_101645</name>
</gene>
<dbReference type="Proteomes" id="UP000199651">
    <property type="component" value="Unassembled WGS sequence"/>
</dbReference>
<evidence type="ECO:0000313" key="2">
    <source>
        <dbReference type="Proteomes" id="UP000199651"/>
    </source>
</evidence>
<evidence type="ECO:0000313" key="1">
    <source>
        <dbReference type="EMBL" id="SDO01458.1"/>
    </source>
</evidence>
<proteinExistence type="predicted"/>
<name>A0A1H0G3G2_9PSEU</name>